<dbReference type="Proteomes" id="UP001139103">
    <property type="component" value="Unassembled WGS sequence"/>
</dbReference>
<dbReference type="RefSeq" id="WP_230219797.1">
    <property type="nucleotide sequence ID" value="NZ_JAJKFT010000010.1"/>
</dbReference>
<dbReference type="PANTHER" id="PTHR43031">
    <property type="entry name" value="FAD-DEPENDENT OXIDOREDUCTASE"/>
    <property type="match status" value="1"/>
</dbReference>
<dbReference type="CDD" id="cd00158">
    <property type="entry name" value="RHOD"/>
    <property type="match status" value="2"/>
</dbReference>
<dbReference type="EMBL" id="JAJKFT010000010">
    <property type="protein sequence ID" value="MCC9629517.1"/>
    <property type="molecule type" value="Genomic_DNA"/>
</dbReference>
<evidence type="ECO:0000259" key="1">
    <source>
        <dbReference type="PROSITE" id="PS50206"/>
    </source>
</evidence>
<reference evidence="2" key="1">
    <citation type="submission" date="2021-11" db="EMBL/GenBank/DDBJ databases">
        <title>Genome sequence.</title>
        <authorList>
            <person name="Sun Q."/>
        </authorList>
    </citation>
    <scope>NUCLEOTIDE SEQUENCE</scope>
    <source>
        <strain evidence="2">JC732</strain>
    </source>
</reference>
<comment type="caution">
    <text evidence="2">The sequence shown here is derived from an EMBL/GenBank/DDBJ whole genome shotgun (WGS) entry which is preliminary data.</text>
</comment>
<dbReference type="Pfam" id="PF00581">
    <property type="entry name" value="Rhodanese"/>
    <property type="match status" value="2"/>
</dbReference>
<keyword evidence="3" id="KW-1185">Reference proteome</keyword>
<feature type="domain" description="Rhodanese" evidence="1">
    <location>
        <begin position="242"/>
        <end position="337"/>
    </location>
</feature>
<name>A0A9X1SGZ3_9BACT</name>
<dbReference type="InterPro" id="IPR036873">
    <property type="entry name" value="Rhodanese-like_dom_sf"/>
</dbReference>
<sequence>MRVIAISLVAIGGLLVAGLLVSLSISPSEAPAAELANPLIDYDGFAKEAEVVRGIRENRRVSEDQFIEMAKDPQTVVLDCRSAEKYKLLHVKGAVSLPFSEITAEALAKVIPTKETRVLIYCNNNFENAPEAFAFKRPVASLNLHTYNQLHNYGYTNVYELKPLLDRHATKIEFAGLEVEVEKYRPEQPRSLLALQPSGGFGDASLENPRIDVDGFLKEVKLVQEIRELRRVSEDDFIRMSHDPETVILDARSVEKYKLLHARRAVNLTFPDVTEEALAKVIPTKDTRVLIYCNNNFKNAPVAFGPKGFRASLNIHTFIVLHNYGYTNVYELKPLLDRETTKIQFEGTEVDAAK</sequence>
<gene>
    <name evidence="2" type="ORF">LOC68_14075</name>
</gene>
<dbReference type="PANTHER" id="PTHR43031:SF16">
    <property type="entry name" value="OXIDOREDUCTASE"/>
    <property type="match status" value="1"/>
</dbReference>
<dbReference type="SUPFAM" id="SSF52821">
    <property type="entry name" value="Rhodanese/Cell cycle control phosphatase"/>
    <property type="match status" value="2"/>
</dbReference>
<dbReference type="AlphaFoldDB" id="A0A9X1SGZ3"/>
<dbReference type="InterPro" id="IPR050229">
    <property type="entry name" value="GlpE_sulfurtransferase"/>
</dbReference>
<evidence type="ECO:0000313" key="3">
    <source>
        <dbReference type="Proteomes" id="UP001139103"/>
    </source>
</evidence>
<proteinExistence type="predicted"/>
<evidence type="ECO:0000313" key="2">
    <source>
        <dbReference type="EMBL" id="MCC9629517.1"/>
    </source>
</evidence>
<dbReference type="SMART" id="SM00450">
    <property type="entry name" value="RHOD"/>
    <property type="match status" value="2"/>
</dbReference>
<feature type="domain" description="Rhodanese" evidence="1">
    <location>
        <begin position="71"/>
        <end position="166"/>
    </location>
</feature>
<dbReference type="InterPro" id="IPR001763">
    <property type="entry name" value="Rhodanese-like_dom"/>
</dbReference>
<organism evidence="2 3">
    <name type="scientific">Blastopirellula sediminis</name>
    <dbReference type="NCBI Taxonomy" id="2894196"/>
    <lineage>
        <taxon>Bacteria</taxon>
        <taxon>Pseudomonadati</taxon>
        <taxon>Planctomycetota</taxon>
        <taxon>Planctomycetia</taxon>
        <taxon>Pirellulales</taxon>
        <taxon>Pirellulaceae</taxon>
        <taxon>Blastopirellula</taxon>
    </lineage>
</organism>
<dbReference type="Gene3D" id="3.40.250.10">
    <property type="entry name" value="Rhodanese-like domain"/>
    <property type="match status" value="2"/>
</dbReference>
<dbReference type="PROSITE" id="PS50206">
    <property type="entry name" value="RHODANESE_3"/>
    <property type="match status" value="2"/>
</dbReference>
<accession>A0A9X1SGZ3</accession>
<protein>
    <submittedName>
        <fullName evidence="2">Rhodanese-like domain-containing protein</fullName>
    </submittedName>
</protein>